<sequence length="285" mass="31162">MPVRFTPTAPSTAAVYRVTGPRPAFVKILQAPWHSAVFATIPAGLRERFAREFPWRGEADFLRSGFELPPGLRTPAVFRIDELGDDRVAMWLEDVRCADLPWDPPRFERAAYLLGRWAGRRLGGAPGPALRILAEGRLHLDAFTRLTSDDQRALARRVPDLLDRLDALPQTTGHHDACPQNLLVPCDEPDTFVVIDVGWQCPLPVGSDLGQLLVGPADEGSLPVAALPALRELVLDAYQDGLRAEGHAINRAEIAFGCDASLAVRSAFHTLPELSAYLTRLGLAA</sequence>
<gene>
    <name evidence="1" type="ORF">EDD35_4750</name>
</gene>
<keyword evidence="2" id="KW-1185">Reference proteome</keyword>
<dbReference type="AlphaFoldDB" id="A0A3N2H0D5"/>
<name>A0A3N2H0D5_9PSEU</name>
<dbReference type="EMBL" id="RKHY01000001">
    <property type="protein sequence ID" value="ROS42363.1"/>
    <property type="molecule type" value="Genomic_DNA"/>
</dbReference>
<organism evidence="1 2">
    <name type="scientific">Amycolatopsis thermoflava</name>
    <dbReference type="NCBI Taxonomy" id="84480"/>
    <lineage>
        <taxon>Bacteria</taxon>
        <taxon>Bacillati</taxon>
        <taxon>Actinomycetota</taxon>
        <taxon>Actinomycetes</taxon>
        <taxon>Pseudonocardiales</taxon>
        <taxon>Pseudonocardiaceae</taxon>
        <taxon>Amycolatopsis</taxon>
        <taxon>Amycolatopsis methanolica group</taxon>
    </lineage>
</organism>
<proteinExistence type="predicted"/>
<evidence type="ECO:0000313" key="1">
    <source>
        <dbReference type="EMBL" id="ROS42363.1"/>
    </source>
</evidence>
<comment type="caution">
    <text evidence="1">The sequence shown here is derived from an EMBL/GenBank/DDBJ whole genome shotgun (WGS) entry which is preliminary data.</text>
</comment>
<accession>A0A3N2H0D5</accession>
<evidence type="ECO:0008006" key="3">
    <source>
        <dbReference type="Google" id="ProtNLM"/>
    </source>
</evidence>
<dbReference type="SUPFAM" id="SSF56112">
    <property type="entry name" value="Protein kinase-like (PK-like)"/>
    <property type="match status" value="1"/>
</dbReference>
<protein>
    <recommendedName>
        <fullName evidence="3">Aminoglycoside phosphotransferase domain-containing protein</fullName>
    </recommendedName>
</protein>
<dbReference type="Proteomes" id="UP000274843">
    <property type="component" value="Unassembled WGS sequence"/>
</dbReference>
<dbReference type="InterPro" id="IPR011009">
    <property type="entry name" value="Kinase-like_dom_sf"/>
</dbReference>
<evidence type="ECO:0000313" key="2">
    <source>
        <dbReference type="Proteomes" id="UP000274843"/>
    </source>
</evidence>
<reference evidence="1 2" key="1">
    <citation type="submission" date="2018-11" db="EMBL/GenBank/DDBJ databases">
        <title>Sequencing the genomes of 1000 actinobacteria strains.</title>
        <authorList>
            <person name="Klenk H.-P."/>
        </authorList>
    </citation>
    <scope>NUCLEOTIDE SEQUENCE [LARGE SCALE GENOMIC DNA]</scope>
    <source>
        <strain evidence="1 2">DSM 44348</strain>
    </source>
</reference>